<organism evidence="2 3">
    <name type="scientific">Edaphobacter acidisoli</name>
    <dbReference type="NCBI Taxonomy" id="2040573"/>
    <lineage>
        <taxon>Bacteria</taxon>
        <taxon>Pseudomonadati</taxon>
        <taxon>Acidobacteriota</taxon>
        <taxon>Terriglobia</taxon>
        <taxon>Terriglobales</taxon>
        <taxon>Acidobacteriaceae</taxon>
        <taxon>Edaphobacter</taxon>
    </lineage>
</organism>
<dbReference type="Proteomes" id="UP000648801">
    <property type="component" value="Unassembled WGS sequence"/>
</dbReference>
<name>A0A916RKL0_9BACT</name>
<dbReference type="Pfam" id="PF13620">
    <property type="entry name" value="CarboxypepD_reg"/>
    <property type="match status" value="1"/>
</dbReference>
<dbReference type="InterPro" id="IPR057601">
    <property type="entry name" value="Oar-like_b-barrel"/>
</dbReference>
<accession>A0A916RKL0</accession>
<keyword evidence="3" id="KW-1185">Reference proteome</keyword>
<proteinExistence type="predicted"/>
<evidence type="ECO:0000313" key="2">
    <source>
        <dbReference type="EMBL" id="GGA60134.1"/>
    </source>
</evidence>
<evidence type="ECO:0000313" key="3">
    <source>
        <dbReference type="Proteomes" id="UP000648801"/>
    </source>
</evidence>
<dbReference type="AlphaFoldDB" id="A0A916RKL0"/>
<reference evidence="2" key="1">
    <citation type="journal article" date="2014" name="Int. J. Syst. Evol. Microbiol.">
        <title>Complete genome sequence of Corynebacterium casei LMG S-19264T (=DSM 44701T), isolated from a smear-ripened cheese.</title>
        <authorList>
            <consortium name="US DOE Joint Genome Institute (JGI-PGF)"/>
            <person name="Walter F."/>
            <person name="Albersmeier A."/>
            <person name="Kalinowski J."/>
            <person name="Ruckert C."/>
        </authorList>
    </citation>
    <scope>NUCLEOTIDE SEQUENCE</scope>
    <source>
        <strain evidence="2">CGMCC 1.15447</strain>
    </source>
</reference>
<comment type="caution">
    <text evidence="2">The sequence shown here is derived from an EMBL/GenBank/DDBJ whole genome shotgun (WGS) entry which is preliminary data.</text>
</comment>
<protein>
    <recommendedName>
        <fullName evidence="1">TonB-dependent transporter Oar-like beta-barrel domain-containing protein</fullName>
    </recommendedName>
</protein>
<evidence type="ECO:0000259" key="1">
    <source>
        <dbReference type="Pfam" id="PF25183"/>
    </source>
</evidence>
<dbReference type="EMBL" id="BMJB01000001">
    <property type="protein sequence ID" value="GGA60134.1"/>
    <property type="molecule type" value="Genomic_DNA"/>
</dbReference>
<dbReference type="Gene3D" id="2.60.40.1120">
    <property type="entry name" value="Carboxypeptidase-like, regulatory domain"/>
    <property type="match status" value="1"/>
</dbReference>
<dbReference type="InterPro" id="IPR013784">
    <property type="entry name" value="Carb-bd-like_fold"/>
</dbReference>
<feature type="domain" description="TonB-dependent transporter Oar-like beta-barrel" evidence="1">
    <location>
        <begin position="247"/>
        <end position="1184"/>
    </location>
</feature>
<dbReference type="Pfam" id="PF25183">
    <property type="entry name" value="OMP_b-brl_4"/>
    <property type="match status" value="1"/>
</dbReference>
<dbReference type="SUPFAM" id="SSF49452">
    <property type="entry name" value="Starch-binding domain-like"/>
    <property type="match status" value="1"/>
</dbReference>
<reference evidence="2" key="2">
    <citation type="submission" date="2020-09" db="EMBL/GenBank/DDBJ databases">
        <authorList>
            <person name="Sun Q."/>
            <person name="Zhou Y."/>
        </authorList>
    </citation>
    <scope>NUCLEOTIDE SEQUENCE</scope>
    <source>
        <strain evidence="2">CGMCC 1.15447</strain>
    </source>
</reference>
<dbReference type="GO" id="GO:0030246">
    <property type="term" value="F:carbohydrate binding"/>
    <property type="evidence" value="ECO:0007669"/>
    <property type="project" value="InterPro"/>
</dbReference>
<sequence length="1191" mass="128868">MEMIRQFRGVLGHLLLTILMVGICAGAWGQTTSGVINGEVVDSQGAAIVGANITLMEQLTGVTQVTQTDAKGLFVFPVVKPGTYTVSVEKDGFKKLDKKGMVLLAAGHLSAGTLALPVGSVSAAVTVTADVTPVQTTSTERSTEITSEQMQGLMSLGRDFSSLMRILPGSDYEGNGNAMLNSASVGDFNGVSNNYVSINTDGVASNTRNVGVVEGPLNMDAIQEVKVLDANYQAEYGKVAGAIVDVVSKSGTRNFHGSLAYYFRNEDLNANSYFNNRNGVARSRYRYNTINGTIGGPIFGPGRLRSLRDKLFFFFSEDYEPNSQPEGIGYYTLPTSLERQGDFSQSYQPNGSLYVVTDPETGLQFPGNVIPQNRINTVMQKLQSIFPLPNFTNTAVSKRQYNFVTSDSASEPANQQILRLDFDPSVKWRIYFRGTNLTDNDTGRATPGGNGAYWMTGTEFYDTQAPSFALNITYAPTSNIVNELALGTGLWFESSGLSAASLNEFSKTAQGISLGQLYPQNNPLNLIPGLSYGVIPSSPGIGWDPRTPMDDVVVMASVSDGLSWVHREHTMKFGIYADDAVYKQSHHSGNASFAGALTFTGANPNNPYNTGYAFAEPLLGYFDTYQESSARPNYYGQANSFEWYAQDNWRATRKLTLEYGLRFTLDIPQGLKGNEGAALVLSQYDASQAPPMYRPVEGTNPATGKPGRVAEDPTTGKIYPAAYIGDFVPNIGNPASGSVAASSPNFPGFFKSQGVLVVPRVGFAYDVFGNGKMAIRGGFGMFNNQRAYQGQVGGQAFNPPTIFYPTQYYGNVATFLQAQGLLSPSSTSLLQYNSHLPQTMNMTLGVQQDIGFQTVLDIAYVGVLSRHLPYGINLNEVPYGAEFLPQNQDPTTTQSAAGPNPGLACTSTLASPHNGLLPGCTPLPDNFFRPRPGYGSINYTAWGNTGSNHALQVQLNKHFSKGSQFGVAYTWSKSLSYNASTLYLPQRTTYGVTSMDRPQRLVANWLADLPKVRGSINNWATRSILNGWQISGITTFSVGAPQTVSYSTNTGENTTGGGDGAKVTVVGNPKVARGSRTFYRYFNTAAFAYTPVGSAGTGWHPEFYGPGINDWDMSLIKNIPIENKVTFQIRAETYNTFNHTQFSSVNTSAQFDTSGSASTNPTYHQQINPAFGNYTGARTPRLMQLAARITF</sequence>
<gene>
    <name evidence="2" type="ORF">GCM10011507_09630</name>
</gene>
<dbReference type="SUPFAM" id="SSF56935">
    <property type="entry name" value="Porins"/>
    <property type="match status" value="1"/>
</dbReference>